<evidence type="ECO:0000259" key="6">
    <source>
        <dbReference type="Pfam" id="PF04116"/>
    </source>
</evidence>
<dbReference type="Proteomes" id="UP001156882">
    <property type="component" value="Unassembled WGS sequence"/>
</dbReference>
<gene>
    <name evidence="7" type="ORF">GCM10007874_21470</name>
</gene>
<evidence type="ECO:0000256" key="5">
    <source>
        <dbReference type="SAM" id="Phobius"/>
    </source>
</evidence>
<name>A0ABQ6CG50_9HYPH</name>
<evidence type="ECO:0000313" key="8">
    <source>
        <dbReference type="Proteomes" id="UP001156882"/>
    </source>
</evidence>
<dbReference type="Pfam" id="PF04116">
    <property type="entry name" value="FA_hydroxylase"/>
    <property type="match status" value="1"/>
</dbReference>
<dbReference type="InterPro" id="IPR050307">
    <property type="entry name" value="Sterol_Desaturase_Related"/>
</dbReference>
<evidence type="ECO:0000256" key="2">
    <source>
        <dbReference type="ARBA" id="ARBA00022692"/>
    </source>
</evidence>
<evidence type="ECO:0000313" key="7">
    <source>
        <dbReference type="EMBL" id="GLS19130.1"/>
    </source>
</evidence>
<feature type="transmembrane region" description="Helical" evidence="5">
    <location>
        <begin position="64"/>
        <end position="88"/>
    </location>
</feature>
<evidence type="ECO:0000256" key="1">
    <source>
        <dbReference type="ARBA" id="ARBA00004370"/>
    </source>
</evidence>
<evidence type="ECO:0000256" key="4">
    <source>
        <dbReference type="ARBA" id="ARBA00023136"/>
    </source>
</evidence>
<feature type="transmembrane region" description="Helical" evidence="5">
    <location>
        <begin position="33"/>
        <end position="58"/>
    </location>
</feature>
<protein>
    <recommendedName>
        <fullName evidence="6">Fatty acid hydroxylase domain-containing protein</fullName>
    </recommendedName>
</protein>
<evidence type="ECO:0000256" key="3">
    <source>
        <dbReference type="ARBA" id="ARBA00022989"/>
    </source>
</evidence>
<keyword evidence="8" id="KW-1185">Reference proteome</keyword>
<feature type="domain" description="Fatty acid hydroxylase" evidence="6">
    <location>
        <begin position="76"/>
        <end position="223"/>
    </location>
</feature>
<comment type="caution">
    <text evidence="7">The sequence shown here is derived from an EMBL/GenBank/DDBJ whole genome shotgun (WGS) entry which is preliminary data.</text>
</comment>
<organism evidence="7 8">
    <name type="scientific">Labrys miyagiensis</name>
    <dbReference type="NCBI Taxonomy" id="346912"/>
    <lineage>
        <taxon>Bacteria</taxon>
        <taxon>Pseudomonadati</taxon>
        <taxon>Pseudomonadota</taxon>
        <taxon>Alphaproteobacteria</taxon>
        <taxon>Hyphomicrobiales</taxon>
        <taxon>Xanthobacteraceae</taxon>
        <taxon>Labrys</taxon>
    </lineage>
</organism>
<feature type="transmembrane region" description="Helical" evidence="5">
    <location>
        <begin position="129"/>
        <end position="149"/>
    </location>
</feature>
<accession>A0ABQ6CG50</accession>
<dbReference type="EMBL" id="BSPC01000018">
    <property type="protein sequence ID" value="GLS19130.1"/>
    <property type="molecule type" value="Genomic_DNA"/>
</dbReference>
<keyword evidence="3 5" id="KW-1133">Transmembrane helix</keyword>
<dbReference type="InterPro" id="IPR006694">
    <property type="entry name" value="Fatty_acid_hydroxylase"/>
</dbReference>
<reference evidence="8" key="1">
    <citation type="journal article" date="2019" name="Int. J. Syst. Evol. Microbiol.">
        <title>The Global Catalogue of Microorganisms (GCM) 10K type strain sequencing project: providing services to taxonomists for standard genome sequencing and annotation.</title>
        <authorList>
            <consortium name="The Broad Institute Genomics Platform"/>
            <consortium name="The Broad Institute Genome Sequencing Center for Infectious Disease"/>
            <person name="Wu L."/>
            <person name="Ma J."/>
        </authorList>
    </citation>
    <scope>NUCLEOTIDE SEQUENCE [LARGE SCALE GENOMIC DNA]</scope>
    <source>
        <strain evidence="8">NBRC 101365</strain>
    </source>
</reference>
<keyword evidence="2 5" id="KW-0812">Transmembrane</keyword>
<dbReference type="PANTHER" id="PTHR11863">
    <property type="entry name" value="STEROL DESATURASE"/>
    <property type="match status" value="1"/>
</dbReference>
<keyword evidence="4 5" id="KW-0472">Membrane</keyword>
<proteinExistence type="predicted"/>
<comment type="subcellular location">
    <subcellularLocation>
        <location evidence="1">Membrane</location>
    </subcellularLocation>
</comment>
<sequence>MGFVRYCFPFDEWSKKTSAIDVVMYLASKFMKAVYGVSETFCATFVALSVEAGLSYLFPNHTPVAFGFLTIVICSLVIFIVNDFVIFYTHYLQHFVPVLWELHKVHHSATFLNPATTDRTHPVGNMFDLLSAAFTVGLTMGVLGFIFGFSIPDLLVLFFNAKILGSIVILNVLRHSHFPVSFGPFDRLLLSPHMHQLHHSSQIKYWDKNFGDKLSVWDWLFNTAIIPAKNETFIYGLGKPEEEEYNDVWGAYLLPMVKAWRLIKRNTRAALSSQAAGRRWHTLCEGTLWREPGDDSPYPDPVVSPPKPVETHVVPKPVEAHVIPMVHAVQKQA</sequence>